<dbReference type="InterPro" id="IPR018641">
    <property type="entry name" value="Trfase_1_rSAM/seldom-assoc"/>
</dbReference>
<dbReference type="InterPro" id="IPR029044">
    <property type="entry name" value="Nucleotide-diphossugar_trans"/>
</dbReference>
<dbReference type="Pfam" id="PF09837">
    <property type="entry name" value="DUF2064"/>
    <property type="match status" value="1"/>
</dbReference>
<reference evidence="1" key="2">
    <citation type="submission" date="2020-09" db="EMBL/GenBank/DDBJ databases">
        <authorList>
            <person name="Sun Q."/>
            <person name="Zhou Y."/>
        </authorList>
    </citation>
    <scope>NUCLEOTIDE SEQUENCE</scope>
    <source>
        <strain evidence="1">CGMCC 1.12924</strain>
    </source>
</reference>
<dbReference type="SUPFAM" id="SSF53448">
    <property type="entry name" value="Nucleotide-diphospho-sugar transferases"/>
    <property type="match status" value="1"/>
</dbReference>
<proteinExistence type="predicted"/>
<gene>
    <name evidence="1" type="ORF">GCM10011312_12310</name>
</gene>
<protein>
    <recommendedName>
        <fullName evidence="3">Glycosyltransferase</fullName>
    </recommendedName>
</protein>
<accession>A0A8J2Y920</accession>
<reference evidence="1" key="1">
    <citation type="journal article" date="2014" name="Int. J. Syst. Evol. Microbiol.">
        <title>Complete genome sequence of Corynebacterium casei LMG S-19264T (=DSM 44701T), isolated from a smear-ripened cheese.</title>
        <authorList>
            <consortium name="US DOE Joint Genome Institute (JGI-PGF)"/>
            <person name="Walter F."/>
            <person name="Albersmeier A."/>
            <person name="Kalinowski J."/>
            <person name="Ruckert C."/>
        </authorList>
    </citation>
    <scope>NUCLEOTIDE SEQUENCE</scope>
    <source>
        <strain evidence="1">CGMCC 1.12924</strain>
    </source>
</reference>
<organism evidence="1 2">
    <name type="scientific">Planktosalinus lacus</name>
    <dbReference type="NCBI Taxonomy" id="1526573"/>
    <lineage>
        <taxon>Bacteria</taxon>
        <taxon>Pseudomonadati</taxon>
        <taxon>Bacteroidota</taxon>
        <taxon>Flavobacteriia</taxon>
        <taxon>Flavobacteriales</taxon>
        <taxon>Flavobacteriaceae</taxon>
        <taxon>Planktosalinus</taxon>
    </lineage>
</organism>
<evidence type="ECO:0008006" key="3">
    <source>
        <dbReference type="Google" id="ProtNLM"/>
    </source>
</evidence>
<name>A0A8J2Y920_9FLAO</name>
<dbReference type="NCBIfam" id="TIGR04282">
    <property type="entry name" value="glyco_like_cofC"/>
    <property type="match status" value="1"/>
</dbReference>
<dbReference type="PANTHER" id="PTHR36529:SF1">
    <property type="entry name" value="GLYCOSYLTRANSFERASE"/>
    <property type="match status" value="1"/>
</dbReference>
<dbReference type="Gene3D" id="3.90.550.10">
    <property type="entry name" value="Spore Coat Polysaccharide Biosynthesis Protein SpsA, Chain A"/>
    <property type="match status" value="1"/>
</dbReference>
<dbReference type="AlphaFoldDB" id="A0A8J2Y920"/>
<evidence type="ECO:0000313" key="1">
    <source>
        <dbReference type="EMBL" id="GGD89969.1"/>
    </source>
</evidence>
<dbReference type="RefSeq" id="WP_188440599.1">
    <property type="nucleotide sequence ID" value="NZ_BMGK01000004.1"/>
</dbReference>
<comment type="caution">
    <text evidence="1">The sequence shown here is derived from an EMBL/GenBank/DDBJ whole genome shotgun (WGS) entry which is preliminary data.</text>
</comment>
<dbReference type="PANTHER" id="PTHR36529">
    <property type="entry name" value="SLL1095 PROTEIN"/>
    <property type="match status" value="1"/>
</dbReference>
<dbReference type="Proteomes" id="UP000652231">
    <property type="component" value="Unassembled WGS sequence"/>
</dbReference>
<evidence type="ECO:0000313" key="2">
    <source>
        <dbReference type="Proteomes" id="UP000652231"/>
    </source>
</evidence>
<keyword evidence="2" id="KW-1185">Reference proteome</keyword>
<dbReference type="EMBL" id="BMGK01000004">
    <property type="protein sequence ID" value="GGD89969.1"/>
    <property type="molecule type" value="Genomic_DNA"/>
</dbReference>
<sequence>MNTSRLLLIFTKNPVPGRCKTRLAKTIGDVAATEVYKVLLRHTALVTKPLDAIKEVHYSDFVEEDDMFSDTFIKKVQQGNDLGDKMKNAFAKGFQQGFKHIIVIGCDLLDITTEDIDGAFNALETFDYVLGPAEDGGYYLLGMNKPNNTLFENKDWGNNSVLQDTLIDLKDEHLALLDERNDIDTYEDLEEFKELKEYLLNN</sequence>